<protein>
    <submittedName>
        <fullName evidence="8">DUOXA-like protein C06E1.3</fullName>
    </submittedName>
</protein>
<keyword evidence="5 7" id="KW-0472">Membrane</keyword>
<evidence type="ECO:0000256" key="1">
    <source>
        <dbReference type="ARBA" id="ARBA00004141"/>
    </source>
</evidence>
<gene>
    <name evidence="8" type="primary">C06E1.3</name>
    <name evidence="8" type="ORF">T4E_4943</name>
</gene>
<dbReference type="AlphaFoldDB" id="A0A0V0YLX3"/>
<feature type="transmembrane region" description="Helical" evidence="7">
    <location>
        <begin position="34"/>
        <end position="52"/>
    </location>
</feature>
<proteinExistence type="inferred from homology"/>
<dbReference type="GO" id="GO:0015031">
    <property type="term" value="P:protein transport"/>
    <property type="evidence" value="ECO:0007669"/>
    <property type="project" value="InterPro"/>
</dbReference>
<name>A0A0V0YLX3_TRIPS</name>
<dbReference type="Pfam" id="PF10204">
    <property type="entry name" value="DuoxA"/>
    <property type="match status" value="1"/>
</dbReference>
<dbReference type="PANTHER" id="PTHR31158:SF1">
    <property type="entry name" value="DOXA1 FACTOR-RELATED"/>
    <property type="match status" value="1"/>
</dbReference>
<reference evidence="8 9" key="1">
    <citation type="submission" date="2015-01" db="EMBL/GenBank/DDBJ databases">
        <title>Evolution of Trichinella species and genotypes.</title>
        <authorList>
            <person name="Korhonen P.K."/>
            <person name="Edoardo P."/>
            <person name="Giuseppe L.R."/>
            <person name="Gasser R.B."/>
        </authorList>
    </citation>
    <scope>NUCLEOTIDE SEQUENCE [LARGE SCALE GENOMIC DNA]</scope>
    <source>
        <strain evidence="8">ISS141</strain>
    </source>
</reference>
<feature type="transmembrane region" description="Helical" evidence="7">
    <location>
        <begin position="215"/>
        <end position="233"/>
    </location>
</feature>
<evidence type="ECO:0000256" key="2">
    <source>
        <dbReference type="ARBA" id="ARBA00009816"/>
    </source>
</evidence>
<comment type="caution">
    <text evidence="8">The sequence shown here is derived from an EMBL/GenBank/DDBJ whole genome shotgun (WGS) entry which is preliminary data.</text>
</comment>
<evidence type="ECO:0000256" key="7">
    <source>
        <dbReference type="SAM" id="Phobius"/>
    </source>
</evidence>
<dbReference type="Proteomes" id="UP000054815">
    <property type="component" value="Unassembled WGS sequence"/>
</dbReference>
<organism evidence="8 9">
    <name type="scientific">Trichinella pseudospiralis</name>
    <name type="common">Parasitic roundworm</name>
    <dbReference type="NCBI Taxonomy" id="6337"/>
    <lineage>
        <taxon>Eukaryota</taxon>
        <taxon>Metazoa</taxon>
        <taxon>Ecdysozoa</taxon>
        <taxon>Nematoda</taxon>
        <taxon>Enoplea</taxon>
        <taxon>Dorylaimia</taxon>
        <taxon>Trichinellida</taxon>
        <taxon>Trichinellidae</taxon>
        <taxon>Trichinella</taxon>
    </lineage>
</organism>
<dbReference type="PANTHER" id="PTHR31158">
    <property type="entry name" value="DUAL OXIDASE 2"/>
    <property type="match status" value="1"/>
</dbReference>
<keyword evidence="4 7" id="KW-1133">Transmembrane helix</keyword>
<comment type="similarity">
    <text evidence="2">Belongs to the DUOXA family.</text>
</comment>
<evidence type="ECO:0000256" key="4">
    <source>
        <dbReference type="ARBA" id="ARBA00022989"/>
    </source>
</evidence>
<evidence type="ECO:0000256" key="6">
    <source>
        <dbReference type="ARBA" id="ARBA00023180"/>
    </source>
</evidence>
<accession>A0A0V0YLX3</accession>
<evidence type="ECO:0000313" key="9">
    <source>
        <dbReference type="Proteomes" id="UP000054815"/>
    </source>
</evidence>
<comment type="subcellular location">
    <subcellularLocation>
        <location evidence="1">Membrane</location>
        <topology evidence="1">Multi-pass membrane protein</topology>
    </subcellularLocation>
</comment>
<dbReference type="InterPro" id="IPR018469">
    <property type="entry name" value="Dual_oxidase_maturation_fac"/>
</dbReference>
<evidence type="ECO:0000256" key="3">
    <source>
        <dbReference type="ARBA" id="ARBA00022692"/>
    </source>
</evidence>
<keyword evidence="3 7" id="KW-0812">Transmembrane</keyword>
<evidence type="ECO:0000256" key="5">
    <source>
        <dbReference type="ARBA" id="ARBA00023136"/>
    </source>
</evidence>
<sequence>MIQGWFNAFRDNGGPTFYGDHRTSVLIDFTTAKIAVVFSIFFITFLIIFPGIRRRKLASFLSVILTLFVGASILLVHFYPCWHEAEVTLFSPYRAFTAERFFGVLGVKISIYNQIEKFSGESDQKSKDYMNYNERIHFTDVRTMQQNLVESLHKGLPYPIITVTEYFAMEKAGFIWGRGYRLAGYYTDFILWISFSLWCVLMLVMCMLPRYFSRILSLLGCCLLISNAVYAMACPKHLTIPFPNTLEMHSHLMFRFGWCFWLILATGGSCLTIGLDPVQKGAFTKNAPISNFHRPAADKNQLEKWKSDLQVHCENCTCSERSDTGKEISLDIETEPQKILSTQRISCELSAL</sequence>
<dbReference type="EMBL" id="JYDU01000004">
    <property type="protein sequence ID" value="KRY01163.1"/>
    <property type="molecule type" value="Genomic_DNA"/>
</dbReference>
<feature type="transmembrane region" description="Helical" evidence="7">
    <location>
        <begin position="59"/>
        <end position="79"/>
    </location>
</feature>
<keyword evidence="6" id="KW-0325">Glycoprotein</keyword>
<feature type="transmembrane region" description="Helical" evidence="7">
    <location>
        <begin position="253"/>
        <end position="275"/>
    </location>
</feature>
<dbReference type="GO" id="GO:0005789">
    <property type="term" value="C:endoplasmic reticulum membrane"/>
    <property type="evidence" value="ECO:0007669"/>
    <property type="project" value="InterPro"/>
</dbReference>
<evidence type="ECO:0000313" key="8">
    <source>
        <dbReference type="EMBL" id="KRY01163.1"/>
    </source>
</evidence>
<feature type="transmembrane region" description="Helical" evidence="7">
    <location>
        <begin position="189"/>
        <end position="208"/>
    </location>
</feature>